<dbReference type="SMART" id="SM00490">
    <property type="entry name" value="HELICc"/>
    <property type="match status" value="1"/>
</dbReference>
<feature type="domain" description="Helicase C-terminal" evidence="9">
    <location>
        <begin position="116"/>
        <end position="270"/>
    </location>
</feature>
<evidence type="ECO:0000259" key="9">
    <source>
        <dbReference type="PROSITE" id="PS51194"/>
    </source>
</evidence>
<keyword evidence="1" id="KW-0547">Nucleotide-binding</keyword>
<dbReference type="PROSITE" id="PS51192">
    <property type="entry name" value="HELICASE_ATP_BIND_1"/>
    <property type="match status" value="1"/>
</dbReference>
<dbReference type="PANTHER" id="PTHR47964">
    <property type="entry name" value="ATP-DEPENDENT DNA HELICASE HOMOLOG RECG, CHLOROPLASTIC"/>
    <property type="match status" value="1"/>
</dbReference>
<keyword evidence="6" id="KW-0238">DNA-binding</keyword>
<evidence type="ECO:0000256" key="3">
    <source>
        <dbReference type="ARBA" id="ARBA00022801"/>
    </source>
</evidence>
<dbReference type="GO" id="GO:0003677">
    <property type="term" value="F:DNA binding"/>
    <property type="evidence" value="ECO:0007669"/>
    <property type="project" value="UniProtKB-KW"/>
</dbReference>
<dbReference type="Pfam" id="PF00271">
    <property type="entry name" value="Helicase_C"/>
    <property type="match status" value="1"/>
</dbReference>
<dbReference type="PROSITE" id="PS51194">
    <property type="entry name" value="HELICASE_CTER"/>
    <property type="match status" value="1"/>
</dbReference>
<protein>
    <recommendedName>
        <fullName evidence="11">Helicase C-terminal domain-containing protein</fullName>
    </recommendedName>
</protein>
<dbReference type="InterPro" id="IPR047112">
    <property type="entry name" value="RecG/Mfd"/>
</dbReference>
<dbReference type="AlphaFoldDB" id="A0A382WCX8"/>
<dbReference type="InterPro" id="IPR027417">
    <property type="entry name" value="P-loop_NTPase"/>
</dbReference>
<feature type="domain" description="Helicase ATP-binding" evidence="8">
    <location>
        <begin position="1"/>
        <end position="95"/>
    </location>
</feature>
<feature type="non-terminal residue" evidence="10">
    <location>
        <position position="1"/>
    </location>
</feature>
<dbReference type="PANTHER" id="PTHR47964:SF1">
    <property type="entry name" value="ATP-DEPENDENT DNA HELICASE HOMOLOG RECG, CHLOROPLASTIC"/>
    <property type="match status" value="1"/>
</dbReference>
<dbReference type="EMBL" id="UINC01158866">
    <property type="protein sequence ID" value="SVD56642.1"/>
    <property type="molecule type" value="Genomic_DNA"/>
</dbReference>
<evidence type="ECO:0000259" key="8">
    <source>
        <dbReference type="PROSITE" id="PS51192"/>
    </source>
</evidence>
<feature type="non-terminal residue" evidence="10">
    <location>
        <position position="278"/>
    </location>
</feature>
<evidence type="ECO:0000256" key="7">
    <source>
        <dbReference type="ARBA" id="ARBA00023204"/>
    </source>
</evidence>
<keyword evidence="7" id="KW-0234">DNA repair</keyword>
<dbReference type="Gene3D" id="3.40.50.300">
    <property type="entry name" value="P-loop containing nucleotide triphosphate hydrolases"/>
    <property type="match status" value="2"/>
</dbReference>
<keyword evidence="3" id="KW-0378">Hydrolase</keyword>
<dbReference type="GO" id="GO:0016787">
    <property type="term" value="F:hydrolase activity"/>
    <property type="evidence" value="ECO:0007669"/>
    <property type="project" value="UniProtKB-KW"/>
</dbReference>
<dbReference type="InterPro" id="IPR001650">
    <property type="entry name" value="Helicase_C-like"/>
</dbReference>
<evidence type="ECO:0000256" key="4">
    <source>
        <dbReference type="ARBA" id="ARBA00022806"/>
    </source>
</evidence>
<dbReference type="GO" id="GO:0003678">
    <property type="term" value="F:DNA helicase activity"/>
    <property type="evidence" value="ECO:0007669"/>
    <property type="project" value="TreeGrafter"/>
</dbReference>
<sequence length="278" mass="31195">YINRFKTTKEQSQTLKKLANGEIDILIGTHRIVGKDVQFKDLGLMIVDEEQKFGVNIKDKLKTLKTTVDTLTLSATPIPRTLQFSLIGARDLSIINTPPPNRQAVETKTIGLNQETIRDAINYEISRNGQVFFVHNRIENIREVAGLVQRLCPDAKIKIGHGQMQGRKLEETMIDFMEGKFDVLVSTTIIENGLDISNANTIIINNAQNFGLSDLHQMRGRVGRSNKKAFCYLISPPRHQISDDAKKRLSALEQFSYLGSGFNIAMRDLDIRGAGDLL</sequence>
<name>A0A382WCX8_9ZZZZ</name>
<dbReference type="InterPro" id="IPR011545">
    <property type="entry name" value="DEAD/DEAH_box_helicase_dom"/>
</dbReference>
<keyword evidence="2" id="KW-0227">DNA damage</keyword>
<dbReference type="InterPro" id="IPR014001">
    <property type="entry name" value="Helicase_ATP-bd"/>
</dbReference>
<evidence type="ECO:0008006" key="11">
    <source>
        <dbReference type="Google" id="ProtNLM"/>
    </source>
</evidence>
<evidence type="ECO:0000313" key="10">
    <source>
        <dbReference type="EMBL" id="SVD56642.1"/>
    </source>
</evidence>
<dbReference type="GO" id="GO:0005524">
    <property type="term" value="F:ATP binding"/>
    <property type="evidence" value="ECO:0007669"/>
    <property type="project" value="UniProtKB-KW"/>
</dbReference>
<evidence type="ECO:0000256" key="2">
    <source>
        <dbReference type="ARBA" id="ARBA00022763"/>
    </source>
</evidence>
<dbReference type="SUPFAM" id="SSF52540">
    <property type="entry name" value="P-loop containing nucleoside triphosphate hydrolases"/>
    <property type="match status" value="1"/>
</dbReference>
<keyword evidence="5" id="KW-0067">ATP-binding</keyword>
<dbReference type="Pfam" id="PF00270">
    <property type="entry name" value="DEAD"/>
    <property type="match status" value="1"/>
</dbReference>
<reference evidence="10" key="1">
    <citation type="submission" date="2018-05" db="EMBL/GenBank/DDBJ databases">
        <authorList>
            <person name="Lanie J.A."/>
            <person name="Ng W.-L."/>
            <person name="Kazmierczak K.M."/>
            <person name="Andrzejewski T.M."/>
            <person name="Davidsen T.M."/>
            <person name="Wayne K.J."/>
            <person name="Tettelin H."/>
            <person name="Glass J.I."/>
            <person name="Rusch D."/>
            <person name="Podicherti R."/>
            <person name="Tsui H.-C.T."/>
            <person name="Winkler M.E."/>
        </authorList>
    </citation>
    <scope>NUCLEOTIDE SEQUENCE</scope>
</reference>
<proteinExistence type="predicted"/>
<keyword evidence="4" id="KW-0347">Helicase</keyword>
<dbReference type="GO" id="GO:0006281">
    <property type="term" value="P:DNA repair"/>
    <property type="evidence" value="ECO:0007669"/>
    <property type="project" value="UniProtKB-KW"/>
</dbReference>
<evidence type="ECO:0000256" key="6">
    <source>
        <dbReference type="ARBA" id="ARBA00023125"/>
    </source>
</evidence>
<gene>
    <name evidence="10" type="ORF">METZ01_LOCUS409496</name>
</gene>
<evidence type="ECO:0000256" key="1">
    <source>
        <dbReference type="ARBA" id="ARBA00022741"/>
    </source>
</evidence>
<accession>A0A382WCX8</accession>
<organism evidence="10">
    <name type="scientific">marine metagenome</name>
    <dbReference type="NCBI Taxonomy" id="408172"/>
    <lineage>
        <taxon>unclassified sequences</taxon>
        <taxon>metagenomes</taxon>
        <taxon>ecological metagenomes</taxon>
    </lineage>
</organism>
<evidence type="ECO:0000256" key="5">
    <source>
        <dbReference type="ARBA" id="ARBA00022840"/>
    </source>
</evidence>